<evidence type="ECO:0000313" key="8">
    <source>
        <dbReference type="EMBL" id="SEI96051.1"/>
    </source>
</evidence>
<feature type="domain" description="RNA polymerase sigma-70 region 2" evidence="6">
    <location>
        <begin position="15"/>
        <end position="81"/>
    </location>
</feature>
<dbReference type="SUPFAM" id="SSF88659">
    <property type="entry name" value="Sigma3 and sigma4 domains of RNA polymerase sigma factors"/>
    <property type="match status" value="1"/>
</dbReference>
<proteinExistence type="inferred from homology"/>
<dbReference type="CDD" id="cd06171">
    <property type="entry name" value="Sigma70_r4"/>
    <property type="match status" value="1"/>
</dbReference>
<dbReference type="PANTHER" id="PTHR43133">
    <property type="entry name" value="RNA POLYMERASE ECF-TYPE SIGMA FACTO"/>
    <property type="match status" value="1"/>
</dbReference>
<dbReference type="InterPro" id="IPR036388">
    <property type="entry name" value="WH-like_DNA-bd_sf"/>
</dbReference>
<protein>
    <submittedName>
        <fullName evidence="8">RNA polymerase sigma-70 factor, ECF subfamily</fullName>
    </submittedName>
</protein>
<dbReference type="GO" id="GO:0006352">
    <property type="term" value="P:DNA-templated transcription initiation"/>
    <property type="evidence" value="ECO:0007669"/>
    <property type="project" value="InterPro"/>
</dbReference>
<dbReference type="InterPro" id="IPR013249">
    <property type="entry name" value="RNA_pol_sigma70_r4_t2"/>
</dbReference>
<accession>A0A1H6UUZ6</accession>
<dbReference type="Pfam" id="PF04542">
    <property type="entry name" value="Sigma70_r2"/>
    <property type="match status" value="1"/>
</dbReference>
<dbReference type="Gene3D" id="1.10.10.10">
    <property type="entry name" value="Winged helix-like DNA-binding domain superfamily/Winged helix DNA-binding domain"/>
    <property type="match status" value="1"/>
</dbReference>
<dbReference type="AlphaFoldDB" id="A0A1H6UUZ6"/>
<dbReference type="EMBL" id="FNXY01000004">
    <property type="protein sequence ID" value="SEI96051.1"/>
    <property type="molecule type" value="Genomic_DNA"/>
</dbReference>
<dbReference type="InterPro" id="IPR039425">
    <property type="entry name" value="RNA_pol_sigma-70-like"/>
</dbReference>
<keyword evidence="3" id="KW-0731">Sigma factor</keyword>
<dbReference type="PANTHER" id="PTHR43133:SF52">
    <property type="entry name" value="ECF RNA POLYMERASE SIGMA FACTOR SIGL"/>
    <property type="match status" value="1"/>
</dbReference>
<feature type="domain" description="RNA polymerase sigma factor 70 region 4 type 2" evidence="7">
    <location>
        <begin position="112"/>
        <end position="162"/>
    </location>
</feature>
<dbReference type="InterPro" id="IPR013324">
    <property type="entry name" value="RNA_pol_sigma_r3/r4-like"/>
</dbReference>
<organism evidence="8 9">
    <name type="scientific">Dyadobacter koreensis</name>
    <dbReference type="NCBI Taxonomy" id="408657"/>
    <lineage>
        <taxon>Bacteria</taxon>
        <taxon>Pseudomonadati</taxon>
        <taxon>Bacteroidota</taxon>
        <taxon>Cytophagia</taxon>
        <taxon>Cytophagales</taxon>
        <taxon>Spirosomataceae</taxon>
        <taxon>Dyadobacter</taxon>
    </lineage>
</organism>
<keyword evidence="4" id="KW-0238">DNA-binding</keyword>
<evidence type="ECO:0000259" key="6">
    <source>
        <dbReference type="Pfam" id="PF04542"/>
    </source>
</evidence>
<dbReference type="InterPro" id="IPR013325">
    <property type="entry name" value="RNA_pol_sigma_r2"/>
</dbReference>
<dbReference type="GO" id="GO:0003677">
    <property type="term" value="F:DNA binding"/>
    <property type="evidence" value="ECO:0007669"/>
    <property type="project" value="UniProtKB-KW"/>
</dbReference>
<dbReference type="Pfam" id="PF08281">
    <property type="entry name" value="Sigma70_r4_2"/>
    <property type="match status" value="1"/>
</dbReference>
<keyword evidence="2" id="KW-0805">Transcription regulation</keyword>
<dbReference type="Gene3D" id="1.10.1740.10">
    <property type="match status" value="1"/>
</dbReference>
<evidence type="ECO:0000256" key="5">
    <source>
        <dbReference type="ARBA" id="ARBA00023163"/>
    </source>
</evidence>
<keyword evidence="5" id="KW-0804">Transcription</keyword>
<dbReference type="Proteomes" id="UP000199532">
    <property type="component" value="Unassembled WGS sequence"/>
</dbReference>
<name>A0A1H6UUZ6_9BACT</name>
<dbReference type="NCBIfam" id="TIGR02937">
    <property type="entry name" value="sigma70-ECF"/>
    <property type="match status" value="1"/>
</dbReference>
<dbReference type="GO" id="GO:0016987">
    <property type="term" value="F:sigma factor activity"/>
    <property type="evidence" value="ECO:0007669"/>
    <property type="project" value="UniProtKB-KW"/>
</dbReference>
<dbReference type="InterPro" id="IPR014284">
    <property type="entry name" value="RNA_pol_sigma-70_dom"/>
</dbReference>
<evidence type="ECO:0000256" key="3">
    <source>
        <dbReference type="ARBA" id="ARBA00023082"/>
    </source>
</evidence>
<reference evidence="8 9" key="1">
    <citation type="submission" date="2016-10" db="EMBL/GenBank/DDBJ databases">
        <authorList>
            <person name="de Groot N.N."/>
        </authorList>
    </citation>
    <scope>NUCLEOTIDE SEQUENCE [LARGE SCALE GENOMIC DNA]</scope>
    <source>
        <strain evidence="8 9">DSM 19938</strain>
    </source>
</reference>
<gene>
    <name evidence="8" type="ORF">SAMN04487995_2753</name>
</gene>
<dbReference type="STRING" id="408657.SAMN04487995_2753"/>
<dbReference type="SUPFAM" id="SSF88946">
    <property type="entry name" value="Sigma2 domain of RNA polymerase sigma factors"/>
    <property type="match status" value="1"/>
</dbReference>
<dbReference type="RefSeq" id="WP_090336500.1">
    <property type="nucleotide sequence ID" value="NZ_FNXY01000004.1"/>
</dbReference>
<keyword evidence="9" id="KW-1185">Reference proteome</keyword>
<evidence type="ECO:0000256" key="4">
    <source>
        <dbReference type="ARBA" id="ARBA00023125"/>
    </source>
</evidence>
<dbReference type="OrthoDB" id="9798255at2"/>
<evidence type="ECO:0000256" key="2">
    <source>
        <dbReference type="ARBA" id="ARBA00023015"/>
    </source>
</evidence>
<dbReference type="InterPro" id="IPR007627">
    <property type="entry name" value="RNA_pol_sigma70_r2"/>
</dbReference>
<evidence type="ECO:0000313" key="9">
    <source>
        <dbReference type="Proteomes" id="UP000199532"/>
    </source>
</evidence>
<comment type="similarity">
    <text evidence="1">Belongs to the sigma-70 factor family. ECF subfamily.</text>
</comment>
<evidence type="ECO:0000256" key="1">
    <source>
        <dbReference type="ARBA" id="ARBA00010641"/>
    </source>
</evidence>
<sequence>MLRVKSGDLDKMGLLFERYHRPLFSFLYHMTGTAETSEDIVQNVFYRMLKYRHTFTGEGEFRTWMYHLARNVLNDSIKQNKSKNHEDVHVMADRIAGGNPADEEFEKRQDAESLHRAMAQLSEDHREILVLSRFQELKYEEIAGILNITEGTVKVRVHRALGELKKVFLSNENQRKAHDL</sequence>
<evidence type="ECO:0000259" key="7">
    <source>
        <dbReference type="Pfam" id="PF08281"/>
    </source>
</evidence>